<protein>
    <submittedName>
        <fullName evidence="2">Uncharacterized protein</fullName>
    </submittedName>
</protein>
<evidence type="ECO:0000256" key="1">
    <source>
        <dbReference type="SAM" id="MobiDB-lite"/>
    </source>
</evidence>
<gene>
    <name evidence="2" type="ORF">F6X38_00115</name>
</gene>
<feature type="region of interest" description="Disordered" evidence="1">
    <location>
        <begin position="1"/>
        <end position="71"/>
    </location>
</feature>
<evidence type="ECO:0000313" key="3">
    <source>
        <dbReference type="Proteomes" id="UP000432089"/>
    </source>
</evidence>
<dbReference type="AlphaFoldDB" id="A0A7V7PSK8"/>
<proteinExistence type="predicted"/>
<dbReference type="Proteomes" id="UP000432089">
    <property type="component" value="Unassembled WGS sequence"/>
</dbReference>
<name>A0A7V7PSK8_9HYPH</name>
<dbReference type="EMBL" id="VZDO01000001">
    <property type="protein sequence ID" value="KAB0682535.1"/>
    <property type="molecule type" value="Genomic_DNA"/>
</dbReference>
<accession>A0A7V7PSK8</accession>
<dbReference type="RefSeq" id="WP_150967509.1">
    <property type="nucleotide sequence ID" value="NZ_VZDO01000001.1"/>
</dbReference>
<evidence type="ECO:0000313" key="2">
    <source>
        <dbReference type="EMBL" id="KAB0682535.1"/>
    </source>
</evidence>
<organism evidence="2 3">
    <name type="scientific">Plantimonas leprariae</name>
    <dbReference type="NCBI Taxonomy" id="2615207"/>
    <lineage>
        <taxon>Bacteria</taxon>
        <taxon>Pseudomonadati</taxon>
        <taxon>Pseudomonadota</taxon>
        <taxon>Alphaproteobacteria</taxon>
        <taxon>Hyphomicrobiales</taxon>
        <taxon>Aurantimonadaceae</taxon>
        <taxon>Plantimonas</taxon>
    </lineage>
</organism>
<reference evidence="2 3" key="1">
    <citation type="submission" date="2019-09" db="EMBL/GenBank/DDBJ databases">
        <title>YIM 132180 draft genome.</title>
        <authorList>
            <person name="Zhang K."/>
        </authorList>
    </citation>
    <scope>NUCLEOTIDE SEQUENCE [LARGE SCALE GENOMIC DNA]</scope>
    <source>
        <strain evidence="2 3">YIM 132180</strain>
    </source>
</reference>
<comment type="caution">
    <text evidence="2">The sequence shown here is derived from an EMBL/GenBank/DDBJ whole genome shotgun (WGS) entry which is preliminary data.</text>
</comment>
<sequence length="71" mass="7381">MSKHLKAGSPGAVKPQDDLDRNPGINSSKGMTMAGADPEDIQGNATFEGDVENDVNAQGGIDPKQTGRTNK</sequence>
<keyword evidence="3" id="KW-1185">Reference proteome</keyword>